<evidence type="ECO:0000313" key="1">
    <source>
        <dbReference type="EMBL" id="WOG82189.1"/>
    </source>
</evidence>
<sequence length="60" mass="6605">MITKDLIKISDNQGSSCDDQLSSDFDNNGTNFTKNDYMAAMIGEQPSGDITILAPEYLQE</sequence>
<protein>
    <submittedName>
        <fullName evidence="1">Uncharacterized protein</fullName>
    </submittedName>
</protein>
<name>A0A166GAY5_DAUCS</name>
<dbReference type="Gramene" id="KZN08758">
    <property type="protein sequence ID" value="KZN08758"/>
    <property type="gene ID" value="DCAR_001414"/>
</dbReference>
<reference evidence="1" key="1">
    <citation type="journal article" date="2016" name="Nat. Genet.">
        <title>A high-quality carrot genome assembly provides new insights into carotenoid accumulation and asterid genome evolution.</title>
        <authorList>
            <person name="Iorizzo M."/>
            <person name="Ellison S."/>
            <person name="Senalik D."/>
            <person name="Zeng P."/>
            <person name="Satapoomin P."/>
            <person name="Huang J."/>
            <person name="Bowman M."/>
            <person name="Iovene M."/>
            <person name="Sanseverino W."/>
            <person name="Cavagnaro P."/>
            <person name="Yildiz M."/>
            <person name="Macko-Podgorni A."/>
            <person name="Moranska E."/>
            <person name="Grzebelus E."/>
            <person name="Grzebelus D."/>
            <person name="Ashrafi H."/>
            <person name="Zheng Z."/>
            <person name="Cheng S."/>
            <person name="Spooner D."/>
            <person name="Van Deynze A."/>
            <person name="Simon P."/>
        </authorList>
    </citation>
    <scope>NUCLEOTIDE SEQUENCE</scope>
    <source>
        <tissue evidence="1">Leaf</tissue>
    </source>
</reference>
<accession>A0A166GAY5</accession>
<proteinExistence type="predicted"/>
<gene>
    <name evidence="1" type="ORF">DCAR_0101351</name>
</gene>
<dbReference type="AlphaFoldDB" id="A0A166GAY5"/>
<evidence type="ECO:0000313" key="2">
    <source>
        <dbReference type="Proteomes" id="UP000077755"/>
    </source>
</evidence>
<organism evidence="1 2">
    <name type="scientific">Daucus carota subsp. sativus</name>
    <name type="common">Carrot</name>
    <dbReference type="NCBI Taxonomy" id="79200"/>
    <lineage>
        <taxon>Eukaryota</taxon>
        <taxon>Viridiplantae</taxon>
        <taxon>Streptophyta</taxon>
        <taxon>Embryophyta</taxon>
        <taxon>Tracheophyta</taxon>
        <taxon>Spermatophyta</taxon>
        <taxon>Magnoliopsida</taxon>
        <taxon>eudicotyledons</taxon>
        <taxon>Gunneridae</taxon>
        <taxon>Pentapetalae</taxon>
        <taxon>asterids</taxon>
        <taxon>campanulids</taxon>
        <taxon>Apiales</taxon>
        <taxon>Apiaceae</taxon>
        <taxon>Apioideae</taxon>
        <taxon>Scandiceae</taxon>
        <taxon>Daucinae</taxon>
        <taxon>Daucus</taxon>
        <taxon>Daucus sect. Daucus</taxon>
    </lineage>
</organism>
<dbReference type="EMBL" id="CP093343">
    <property type="protein sequence ID" value="WOG82189.1"/>
    <property type="molecule type" value="Genomic_DNA"/>
</dbReference>
<reference evidence="1" key="2">
    <citation type="submission" date="2022-03" db="EMBL/GenBank/DDBJ databases">
        <title>Draft title - Genomic analysis of global carrot germplasm unveils the trajectory of domestication and the origin of high carotenoid orange carrot.</title>
        <authorList>
            <person name="Iorizzo M."/>
            <person name="Ellison S."/>
            <person name="Senalik D."/>
            <person name="Macko-Podgorni A."/>
            <person name="Grzebelus D."/>
            <person name="Bostan H."/>
            <person name="Rolling W."/>
            <person name="Curaba J."/>
            <person name="Simon P."/>
        </authorList>
    </citation>
    <scope>NUCLEOTIDE SEQUENCE</scope>
    <source>
        <tissue evidence="1">Leaf</tissue>
    </source>
</reference>
<dbReference type="Proteomes" id="UP000077755">
    <property type="component" value="Chromosome 1"/>
</dbReference>
<keyword evidence="2" id="KW-1185">Reference proteome</keyword>